<evidence type="ECO:0000313" key="4">
    <source>
        <dbReference type="Proteomes" id="UP001501204"/>
    </source>
</evidence>
<proteinExistence type="inferred from homology"/>
<dbReference type="Pfam" id="PF01575">
    <property type="entry name" value="MaoC_dehydratas"/>
    <property type="match status" value="1"/>
</dbReference>
<comment type="caution">
    <text evidence="3">The sequence shown here is derived from an EMBL/GenBank/DDBJ whole genome shotgun (WGS) entry which is preliminary data.</text>
</comment>
<keyword evidence="4" id="KW-1185">Reference proteome</keyword>
<dbReference type="Proteomes" id="UP001501204">
    <property type="component" value="Unassembled WGS sequence"/>
</dbReference>
<dbReference type="InterPro" id="IPR029069">
    <property type="entry name" value="HotDog_dom_sf"/>
</dbReference>
<evidence type="ECO:0000256" key="1">
    <source>
        <dbReference type="ARBA" id="ARBA00005254"/>
    </source>
</evidence>
<comment type="similarity">
    <text evidence="1">Belongs to the enoyl-CoA hydratase/isomerase family.</text>
</comment>
<name>A0ABN2K4Z2_9MICC</name>
<gene>
    <name evidence="3" type="ORF">GCM10009767_03700</name>
</gene>
<accession>A0ABN2K4Z2</accession>
<sequence>MIVRIAFDSLEKGQEIGQRRIELSRADLVRYAGASGDLNPIHWNEEFARSVDLPDVIAHGMLTMGAAVQLVTDWAGDPGAVVDYQTRFTKPVVVPNRFGTTVEASTALTVSGKIGALDDDARTARVDLTVTAPDLSVAGADPATAAPLKVLVKAQAVVRLA</sequence>
<dbReference type="CDD" id="cd03453">
    <property type="entry name" value="SAV4209_like"/>
    <property type="match status" value="1"/>
</dbReference>
<evidence type="ECO:0000259" key="2">
    <source>
        <dbReference type="Pfam" id="PF01575"/>
    </source>
</evidence>
<evidence type="ECO:0000313" key="3">
    <source>
        <dbReference type="EMBL" id="GAA1748176.1"/>
    </source>
</evidence>
<dbReference type="InterPro" id="IPR002539">
    <property type="entry name" value="MaoC-like_dom"/>
</dbReference>
<dbReference type="Gene3D" id="3.10.129.10">
    <property type="entry name" value="Hotdog Thioesterase"/>
    <property type="match status" value="1"/>
</dbReference>
<protein>
    <submittedName>
        <fullName evidence="3">MaoC family dehydratase</fullName>
    </submittedName>
</protein>
<dbReference type="PANTHER" id="PTHR43841">
    <property type="entry name" value="3-HYDROXYACYL-THIOESTER DEHYDRATASE HTDX-RELATED"/>
    <property type="match status" value="1"/>
</dbReference>
<dbReference type="SUPFAM" id="SSF54637">
    <property type="entry name" value="Thioesterase/thiol ester dehydrase-isomerase"/>
    <property type="match status" value="1"/>
</dbReference>
<dbReference type="PRINTS" id="PR01483">
    <property type="entry name" value="FASYNTHASE"/>
</dbReference>
<reference evidence="3 4" key="1">
    <citation type="journal article" date="2019" name="Int. J. Syst. Evol. Microbiol.">
        <title>The Global Catalogue of Microorganisms (GCM) 10K type strain sequencing project: providing services to taxonomists for standard genome sequencing and annotation.</title>
        <authorList>
            <consortium name="The Broad Institute Genomics Platform"/>
            <consortium name="The Broad Institute Genome Sequencing Center for Infectious Disease"/>
            <person name="Wu L."/>
            <person name="Ma J."/>
        </authorList>
    </citation>
    <scope>NUCLEOTIDE SEQUENCE [LARGE SCALE GENOMIC DNA]</scope>
    <source>
        <strain evidence="3 4">JCM 14735</strain>
    </source>
</reference>
<dbReference type="InterPro" id="IPR003965">
    <property type="entry name" value="Fatty_acid_synthase"/>
</dbReference>
<organism evidence="3 4">
    <name type="scientific">Kocuria aegyptia</name>
    <dbReference type="NCBI Taxonomy" id="330943"/>
    <lineage>
        <taxon>Bacteria</taxon>
        <taxon>Bacillati</taxon>
        <taxon>Actinomycetota</taxon>
        <taxon>Actinomycetes</taxon>
        <taxon>Micrococcales</taxon>
        <taxon>Micrococcaceae</taxon>
        <taxon>Kocuria</taxon>
    </lineage>
</organism>
<dbReference type="EMBL" id="BAAAOA010000006">
    <property type="protein sequence ID" value="GAA1748176.1"/>
    <property type="molecule type" value="Genomic_DNA"/>
</dbReference>
<feature type="domain" description="MaoC-like" evidence="2">
    <location>
        <begin position="13"/>
        <end position="105"/>
    </location>
</feature>
<dbReference type="PANTHER" id="PTHR43841:SF3">
    <property type="entry name" value="(3R)-HYDROXYACYL-ACP DEHYDRATASE SUBUNIT HADB"/>
    <property type="match status" value="1"/>
</dbReference>